<protein>
    <submittedName>
        <fullName evidence="3">Uncharacterized protein</fullName>
    </submittedName>
</protein>
<proteinExistence type="predicted"/>
<organism evidence="3 4">
    <name type="scientific">Candidatus Harrisonbacteria bacterium RIFCSPHIGHO2_02_FULL_42_16</name>
    <dbReference type="NCBI Taxonomy" id="1798404"/>
    <lineage>
        <taxon>Bacteria</taxon>
        <taxon>Candidatus Harrisoniibacteriota</taxon>
    </lineage>
</organism>
<keyword evidence="2" id="KW-0472">Membrane</keyword>
<dbReference type="AlphaFoldDB" id="A0A1G1ZHM8"/>
<sequence>MKKAALAVVFGLMVLVSVPSGFCLNNNNLESLENLENDVLQLKKEIDNLIKEVNNLNLKVNNQLIIRKKLLFFPYGSIMTFLWNHWLSRGNMI</sequence>
<comment type="caution">
    <text evidence="3">The sequence shown here is derived from an EMBL/GenBank/DDBJ whole genome shotgun (WGS) entry which is preliminary data.</text>
</comment>
<feature type="coiled-coil region" evidence="1">
    <location>
        <begin position="25"/>
        <end position="59"/>
    </location>
</feature>
<gene>
    <name evidence="3" type="ORF">A3B92_01005</name>
</gene>
<evidence type="ECO:0000256" key="1">
    <source>
        <dbReference type="SAM" id="Coils"/>
    </source>
</evidence>
<dbReference type="STRING" id="1798404.A3B92_01005"/>
<accession>A0A1G1ZHM8</accession>
<keyword evidence="2" id="KW-0812">Transmembrane</keyword>
<keyword evidence="2" id="KW-1133">Transmembrane helix</keyword>
<keyword evidence="1" id="KW-0175">Coiled coil</keyword>
<reference evidence="3 4" key="1">
    <citation type="journal article" date="2016" name="Nat. Commun.">
        <title>Thousands of microbial genomes shed light on interconnected biogeochemical processes in an aquifer system.</title>
        <authorList>
            <person name="Anantharaman K."/>
            <person name="Brown C.T."/>
            <person name="Hug L.A."/>
            <person name="Sharon I."/>
            <person name="Castelle C.J."/>
            <person name="Probst A.J."/>
            <person name="Thomas B.C."/>
            <person name="Singh A."/>
            <person name="Wilkins M.J."/>
            <person name="Karaoz U."/>
            <person name="Brodie E.L."/>
            <person name="Williams K.H."/>
            <person name="Hubbard S.S."/>
            <person name="Banfield J.F."/>
        </authorList>
    </citation>
    <scope>NUCLEOTIDE SEQUENCE [LARGE SCALE GENOMIC DNA]</scope>
</reference>
<evidence type="ECO:0000256" key="2">
    <source>
        <dbReference type="SAM" id="Phobius"/>
    </source>
</evidence>
<dbReference type="EMBL" id="MHJG01000009">
    <property type="protein sequence ID" value="OGY64108.1"/>
    <property type="molecule type" value="Genomic_DNA"/>
</dbReference>
<feature type="transmembrane region" description="Helical" evidence="2">
    <location>
        <begin position="70"/>
        <end position="87"/>
    </location>
</feature>
<evidence type="ECO:0000313" key="3">
    <source>
        <dbReference type="EMBL" id="OGY64108.1"/>
    </source>
</evidence>
<name>A0A1G1ZHM8_9BACT</name>
<dbReference type="Proteomes" id="UP000177960">
    <property type="component" value="Unassembled WGS sequence"/>
</dbReference>
<evidence type="ECO:0000313" key="4">
    <source>
        <dbReference type="Proteomes" id="UP000177960"/>
    </source>
</evidence>